<protein>
    <submittedName>
        <fullName evidence="7">EAL domain-containing protein</fullName>
    </submittedName>
</protein>
<dbReference type="CDD" id="cd01948">
    <property type="entry name" value="EAL"/>
    <property type="match status" value="1"/>
</dbReference>
<dbReference type="Pfam" id="PF08447">
    <property type="entry name" value="PAS_3"/>
    <property type="match status" value="1"/>
</dbReference>
<dbReference type="GO" id="GO:0071111">
    <property type="term" value="F:cyclic-guanylate-specific phosphodiesterase activity"/>
    <property type="evidence" value="ECO:0007669"/>
    <property type="project" value="UniProtKB-EC"/>
</dbReference>
<sequence length="708" mass="79885">MSYTFQERSKALALVVDDDASLRVAMEAALQKAGFEVIEAESGREAIALFQAKKPDLILLDVIMPGMDGFQTCSTIRDLPGGKHVQILMVTGLDDTKSTERAFEVGANDFISKPLNWLMLGHRARYMERAGRSYKELIKSQQRLAKTQKLAKLGNWDINLSTGKFHCSFEARRLLGFENASHSLTFEDFLTPIVVQEHHNVKTAINNAVNTRKPFSVNYLIILPDGSQRHILNQGEILPDDTGAAEIMLGAIQDVSELKLAEEEIRLLAFYDGLTGLANRMLFHDRLEQEISKAKRYKQYFALLFLDLDQFKRINDLYGHHIGDLLLKNVSETLQKCVRTSDTASRMSRDESETVIARFGGDEFIILLPDINEPENAAKIANRILHEIPSTYDLDGHDVSITTSIGISVYPADGDKPDILLRHADSAMYHAKDTGRNNYQFYEESLNAVVTERFSIEKDLRKALEQNEFLLYYQPQINLATRKIVGAEALIRWIHPQKGMIPPDKFIPIAEESGIIIDINKWVIQTACQQNKKWEQLGFPPVRIAVNLSGYQLAHQNLIQTIKEALDAANLDPKNLEVEITENILMQEEANSINILNQIKDLKLRIALDDFGTGYSSLSYLTSFPVDVLKIDRSFVMCCTEQKNNLIIIRAIIAMGHSLGMKIVAEGIETEEQLKLMTAYGVDEAQGYYFKPPVSQEDFVKLLEKGTL</sequence>
<evidence type="ECO:0000259" key="5">
    <source>
        <dbReference type="PROSITE" id="PS50883"/>
    </source>
</evidence>
<dbReference type="InterPro" id="IPR000700">
    <property type="entry name" value="PAS-assoc_C"/>
</dbReference>
<accession>A0A8J6NDV6</accession>
<dbReference type="Pfam" id="PF00563">
    <property type="entry name" value="EAL"/>
    <property type="match status" value="1"/>
</dbReference>
<dbReference type="Gene3D" id="2.10.70.100">
    <property type="match status" value="1"/>
</dbReference>
<dbReference type="InterPro" id="IPR001789">
    <property type="entry name" value="Sig_transdc_resp-reg_receiver"/>
</dbReference>
<dbReference type="PROSITE" id="PS50110">
    <property type="entry name" value="RESPONSE_REGULATORY"/>
    <property type="match status" value="1"/>
</dbReference>
<organism evidence="7 8">
    <name type="scientific">Candidatus Desulfobia pelagia</name>
    <dbReference type="NCBI Taxonomy" id="2841692"/>
    <lineage>
        <taxon>Bacteria</taxon>
        <taxon>Pseudomonadati</taxon>
        <taxon>Thermodesulfobacteriota</taxon>
        <taxon>Desulfobulbia</taxon>
        <taxon>Desulfobulbales</taxon>
        <taxon>Desulfobulbaceae</taxon>
        <taxon>Candidatus Desulfobia</taxon>
    </lineage>
</organism>
<evidence type="ECO:0000256" key="1">
    <source>
        <dbReference type="ARBA" id="ARBA00051114"/>
    </source>
</evidence>
<evidence type="ECO:0000313" key="7">
    <source>
        <dbReference type="EMBL" id="MBC8316623.1"/>
    </source>
</evidence>
<comment type="caution">
    <text evidence="7">The sequence shown here is derived from an EMBL/GenBank/DDBJ whole genome shotgun (WGS) entry which is preliminary data.</text>
</comment>
<feature type="domain" description="PAC" evidence="4">
    <location>
        <begin position="215"/>
        <end position="267"/>
    </location>
</feature>
<feature type="domain" description="EAL" evidence="5">
    <location>
        <begin position="453"/>
        <end position="707"/>
    </location>
</feature>
<evidence type="ECO:0000259" key="6">
    <source>
        <dbReference type="PROSITE" id="PS50887"/>
    </source>
</evidence>
<name>A0A8J6NDV6_9BACT</name>
<evidence type="ECO:0000256" key="2">
    <source>
        <dbReference type="PROSITE-ProRule" id="PRU00169"/>
    </source>
</evidence>
<dbReference type="SUPFAM" id="SSF55785">
    <property type="entry name" value="PYP-like sensor domain (PAS domain)"/>
    <property type="match status" value="1"/>
</dbReference>
<dbReference type="InterPro" id="IPR013655">
    <property type="entry name" value="PAS_fold_3"/>
</dbReference>
<dbReference type="Gene3D" id="3.40.50.2300">
    <property type="match status" value="1"/>
</dbReference>
<evidence type="ECO:0000259" key="4">
    <source>
        <dbReference type="PROSITE" id="PS50113"/>
    </source>
</evidence>
<comment type="catalytic activity">
    <reaction evidence="1">
        <text>3',3'-c-di-GMP + H2O = 5'-phosphoguanylyl(3'-&gt;5')guanosine + H(+)</text>
        <dbReference type="Rhea" id="RHEA:24902"/>
        <dbReference type="ChEBI" id="CHEBI:15377"/>
        <dbReference type="ChEBI" id="CHEBI:15378"/>
        <dbReference type="ChEBI" id="CHEBI:58754"/>
        <dbReference type="ChEBI" id="CHEBI:58805"/>
        <dbReference type="EC" id="3.1.4.52"/>
    </reaction>
    <physiologicalReaction direction="left-to-right" evidence="1">
        <dbReference type="Rhea" id="RHEA:24903"/>
    </physiologicalReaction>
</comment>
<dbReference type="SUPFAM" id="SSF141868">
    <property type="entry name" value="EAL domain-like"/>
    <property type="match status" value="1"/>
</dbReference>
<dbReference type="InterPro" id="IPR000160">
    <property type="entry name" value="GGDEF_dom"/>
</dbReference>
<evidence type="ECO:0000313" key="8">
    <source>
        <dbReference type="Proteomes" id="UP000614424"/>
    </source>
</evidence>
<dbReference type="Gene3D" id="3.30.70.270">
    <property type="match status" value="1"/>
</dbReference>
<dbReference type="SMART" id="SM00448">
    <property type="entry name" value="REC"/>
    <property type="match status" value="1"/>
</dbReference>
<proteinExistence type="predicted"/>
<feature type="domain" description="Response regulatory" evidence="3">
    <location>
        <begin position="12"/>
        <end position="128"/>
    </location>
</feature>
<dbReference type="InterPro" id="IPR035965">
    <property type="entry name" value="PAS-like_dom_sf"/>
</dbReference>
<dbReference type="InterPro" id="IPR011006">
    <property type="entry name" value="CheY-like_superfamily"/>
</dbReference>
<dbReference type="PANTHER" id="PTHR44757:SF2">
    <property type="entry name" value="BIOFILM ARCHITECTURE MAINTENANCE PROTEIN MBAA"/>
    <property type="match status" value="1"/>
</dbReference>
<dbReference type="Pfam" id="PF00990">
    <property type="entry name" value="GGDEF"/>
    <property type="match status" value="2"/>
</dbReference>
<keyword evidence="2" id="KW-0597">Phosphoprotein</keyword>
<dbReference type="Gene3D" id="3.20.20.450">
    <property type="entry name" value="EAL domain"/>
    <property type="match status" value="1"/>
</dbReference>
<dbReference type="InterPro" id="IPR043128">
    <property type="entry name" value="Rev_trsase/Diguanyl_cyclase"/>
</dbReference>
<dbReference type="GO" id="GO:0000160">
    <property type="term" value="P:phosphorelay signal transduction system"/>
    <property type="evidence" value="ECO:0007669"/>
    <property type="project" value="InterPro"/>
</dbReference>
<dbReference type="InterPro" id="IPR001633">
    <property type="entry name" value="EAL_dom"/>
</dbReference>
<dbReference type="CDD" id="cd01949">
    <property type="entry name" value="GGDEF"/>
    <property type="match status" value="1"/>
</dbReference>
<dbReference type="SUPFAM" id="SSF52172">
    <property type="entry name" value="CheY-like"/>
    <property type="match status" value="1"/>
</dbReference>
<dbReference type="PROSITE" id="PS50113">
    <property type="entry name" value="PAC"/>
    <property type="match status" value="1"/>
</dbReference>
<dbReference type="Gene3D" id="3.30.450.20">
    <property type="entry name" value="PAS domain"/>
    <property type="match status" value="1"/>
</dbReference>
<dbReference type="EMBL" id="JACNJZ010000045">
    <property type="protein sequence ID" value="MBC8316623.1"/>
    <property type="molecule type" value="Genomic_DNA"/>
</dbReference>
<dbReference type="Proteomes" id="UP000614424">
    <property type="component" value="Unassembled WGS sequence"/>
</dbReference>
<dbReference type="SMART" id="SM00267">
    <property type="entry name" value="GGDEF"/>
    <property type="match status" value="1"/>
</dbReference>
<dbReference type="InterPro" id="IPR029787">
    <property type="entry name" value="Nucleotide_cyclase"/>
</dbReference>
<dbReference type="PROSITE" id="PS50883">
    <property type="entry name" value="EAL"/>
    <property type="match status" value="1"/>
</dbReference>
<evidence type="ECO:0000259" key="3">
    <source>
        <dbReference type="PROSITE" id="PS50110"/>
    </source>
</evidence>
<dbReference type="InterPro" id="IPR035919">
    <property type="entry name" value="EAL_sf"/>
</dbReference>
<dbReference type="InterPro" id="IPR052155">
    <property type="entry name" value="Biofilm_reg_signaling"/>
</dbReference>
<dbReference type="Pfam" id="PF00072">
    <property type="entry name" value="Response_reg"/>
    <property type="match status" value="1"/>
</dbReference>
<dbReference type="AlphaFoldDB" id="A0A8J6NDV6"/>
<dbReference type="PANTHER" id="PTHR44757">
    <property type="entry name" value="DIGUANYLATE CYCLASE DGCP"/>
    <property type="match status" value="1"/>
</dbReference>
<dbReference type="PROSITE" id="PS50887">
    <property type="entry name" value="GGDEF"/>
    <property type="match status" value="1"/>
</dbReference>
<dbReference type="FunFam" id="3.20.20.450:FF:000001">
    <property type="entry name" value="Cyclic di-GMP phosphodiesterase yahA"/>
    <property type="match status" value="1"/>
</dbReference>
<dbReference type="SMART" id="SM00052">
    <property type="entry name" value="EAL"/>
    <property type="match status" value="1"/>
</dbReference>
<dbReference type="NCBIfam" id="TIGR00254">
    <property type="entry name" value="GGDEF"/>
    <property type="match status" value="1"/>
</dbReference>
<dbReference type="SUPFAM" id="SSF55073">
    <property type="entry name" value="Nucleotide cyclase"/>
    <property type="match status" value="1"/>
</dbReference>
<reference evidence="7 8" key="1">
    <citation type="submission" date="2020-08" db="EMBL/GenBank/DDBJ databases">
        <title>Bridging the membrane lipid divide: bacteria of the FCB group superphylum have the potential to synthesize archaeal ether lipids.</title>
        <authorList>
            <person name="Villanueva L."/>
            <person name="Von Meijenfeldt F.A.B."/>
            <person name="Westbye A.B."/>
            <person name="Yadav S."/>
            <person name="Hopmans E.C."/>
            <person name="Dutilh B.E."/>
            <person name="Sinninghe Damste J.S."/>
        </authorList>
    </citation>
    <scope>NUCLEOTIDE SEQUENCE [LARGE SCALE GENOMIC DNA]</scope>
    <source>
        <strain evidence="7">NIOZ-UU47</strain>
    </source>
</reference>
<gene>
    <name evidence="7" type="ORF">H8E41_01870</name>
</gene>
<dbReference type="FunFam" id="3.30.70.270:FF:000001">
    <property type="entry name" value="Diguanylate cyclase domain protein"/>
    <property type="match status" value="1"/>
</dbReference>
<feature type="modified residue" description="4-aspartylphosphate" evidence="2">
    <location>
        <position position="61"/>
    </location>
</feature>
<feature type="domain" description="GGDEF" evidence="6">
    <location>
        <begin position="299"/>
        <end position="444"/>
    </location>
</feature>
<dbReference type="GO" id="GO:0071732">
    <property type="term" value="P:cellular response to nitric oxide"/>
    <property type="evidence" value="ECO:0007669"/>
    <property type="project" value="UniProtKB-ARBA"/>
</dbReference>